<name>A0A1H8G9I8_9PROT</name>
<organism evidence="3 4">
    <name type="scientific">Nitrosomonas marina</name>
    <dbReference type="NCBI Taxonomy" id="917"/>
    <lineage>
        <taxon>Bacteria</taxon>
        <taxon>Pseudomonadati</taxon>
        <taxon>Pseudomonadota</taxon>
        <taxon>Betaproteobacteria</taxon>
        <taxon>Nitrosomonadales</taxon>
        <taxon>Nitrosomonadaceae</taxon>
        <taxon>Nitrosomonas</taxon>
    </lineage>
</organism>
<keyword evidence="2" id="KW-0472">Membrane</keyword>
<protein>
    <submittedName>
        <fullName evidence="3">Uncharacterized protein</fullName>
    </submittedName>
</protein>
<sequence length="263" mass="28156">MKEVSGCWWVTKLIGAILIAVLALPAYAQLMLAHEGHHDAGGCEIKNGEFPMTFSGYEVPEGDIPPMHSYCSNIPKPGKVQLTIELPDWDSREIPLAVRLVKVGHGDHGSDGHKDHQKKEENPTLGSEAGSTEKEIDHSEHGAHDHEGHEMQDDHANHGKSDGDPSENDLVYMPYAEHNSGIIVVSADLQKGNYEILLERKNDGGEIVVAGRVPFAVGGSGGGHAGHGGGFGVMEIGLIALVVGGAAFYFMRRKNASDSESKS</sequence>
<feature type="compositionally biased region" description="Basic and acidic residues" evidence="1">
    <location>
        <begin position="131"/>
        <end position="163"/>
    </location>
</feature>
<feature type="transmembrane region" description="Helical" evidence="2">
    <location>
        <begin position="230"/>
        <end position="251"/>
    </location>
</feature>
<keyword evidence="2" id="KW-0812">Transmembrane</keyword>
<evidence type="ECO:0000256" key="2">
    <source>
        <dbReference type="SAM" id="Phobius"/>
    </source>
</evidence>
<dbReference type="Proteomes" id="UP000199459">
    <property type="component" value="Unassembled WGS sequence"/>
</dbReference>
<evidence type="ECO:0000256" key="1">
    <source>
        <dbReference type="SAM" id="MobiDB-lite"/>
    </source>
</evidence>
<evidence type="ECO:0000313" key="4">
    <source>
        <dbReference type="Proteomes" id="UP000199459"/>
    </source>
</evidence>
<feature type="region of interest" description="Disordered" evidence="1">
    <location>
        <begin position="104"/>
        <end position="171"/>
    </location>
</feature>
<feature type="compositionally biased region" description="Basic and acidic residues" evidence="1">
    <location>
        <begin position="104"/>
        <end position="122"/>
    </location>
</feature>
<accession>A0A1H8G9I8</accession>
<dbReference type="EMBL" id="FOCP01000016">
    <property type="protein sequence ID" value="SEN39948.1"/>
    <property type="molecule type" value="Genomic_DNA"/>
</dbReference>
<keyword evidence="2" id="KW-1133">Transmembrane helix</keyword>
<dbReference type="RefSeq" id="WP_090633128.1">
    <property type="nucleotide sequence ID" value="NZ_FOCP01000016.1"/>
</dbReference>
<gene>
    <name evidence="3" type="ORF">SAMN05216325_11677</name>
</gene>
<dbReference type="AlphaFoldDB" id="A0A1H8G9I8"/>
<reference evidence="3 4" key="1">
    <citation type="submission" date="2016-10" db="EMBL/GenBank/DDBJ databases">
        <authorList>
            <person name="de Groot N.N."/>
        </authorList>
    </citation>
    <scope>NUCLEOTIDE SEQUENCE [LARGE SCALE GENOMIC DNA]</scope>
    <source>
        <strain evidence="3 4">Nm22</strain>
    </source>
</reference>
<evidence type="ECO:0000313" key="3">
    <source>
        <dbReference type="EMBL" id="SEN39948.1"/>
    </source>
</evidence>
<proteinExistence type="predicted"/>
<dbReference type="OrthoDB" id="8550263at2"/>